<reference evidence="1 2" key="1">
    <citation type="submission" date="2015-05" db="EMBL/GenBank/DDBJ databases">
        <authorList>
            <person name="Wang D.B."/>
            <person name="Wang M."/>
        </authorList>
    </citation>
    <scope>NUCLEOTIDE SEQUENCE [LARGE SCALE GENOMIC DNA]</scope>
    <source>
        <strain evidence="1 2">IMCC 12053</strain>
    </source>
</reference>
<dbReference type="AlphaFoldDB" id="A0A0N9ZCY4"/>
<dbReference type="Proteomes" id="UP000064920">
    <property type="component" value="Chromosome"/>
</dbReference>
<evidence type="ECO:0000313" key="1">
    <source>
        <dbReference type="EMBL" id="ALI54097.1"/>
    </source>
</evidence>
<dbReference type="PATRIC" id="fig|1397108.4.peg.155"/>
<evidence type="ECO:0008006" key="3">
    <source>
        <dbReference type="Google" id="ProtNLM"/>
    </source>
</evidence>
<dbReference type="Gene3D" id="3.30.1660.40">
    <property type="entry name" value="FlgT, N-terminal domain"/>
    <property type="match status" value="1"/>
</dbReference>
<protein>
    <recommendedName>
        <fullName evidence="3">Flagellar assembly protein T N-terminal domain-containing protein</fullName>
    </recommendedName>
</protein>
<proteinExistence type="predicted"/>
<name>A0A0N9ZCY4_9RHOB</name>
<sequence>MQLAHAGVITVETTGQAVATGAASDTQLERQALQQALYLAALKGGAKVNGYTAVSKSVMTSDVLLVRPDAKILDYTVLGAETNSKTSTVKIRAIVGELDAPALCERRADLTIALFPPTLNVDHQAPPWLMALRGPTTETLMNSLMAQDNVNVRLQNQVTATTNSTLSSEFNYASLTQGVSAQAKTTAKSLALRPHIKVHAVSTTVMTNLLPVTLTVFLDSGLSDVPPLSAKRSLVLPLQPRSAIAALAKSASNPRKDTTDAIAESLSEMAKDLLTERACQPLAARLEAQNDALVLPFGLNDGLTKFHLAYTEGDDTAYEILEIVALTPHSSTLRPLDSTRKNIELAGKRVKFMELKQ</sequence>
<organism evidence="1 2">
    <name type="scientific">Celeribacter marinus</name>
    <dbReference type="NCBI Taxonomy" id="1397108"/>
    <lineage>
        <taxon>Bacteria</taxon>
        <taxon>Pseudomonadati</taxon>
        <taxon>Pseudomonadota</taxon>
        <taxon>Alphaproteobacteria</taxon>
        <taxon>Rhodobacterales</taxon>
        <taxon>Roseobacteraceae</taxon>
        <taxon>Celeribacter</taxon>
    </lineage>
</organism>
<keyword evidence="2" id="KW-1185">Reference proteome</keyword>
<evidence type="ECO:0000313" key="2">
    <source>
        <dbReference type="Proteomes" id="UP000064920"/>
    </source>
</evidence>
<dbReference type="STRING" id="1397108.IMCC12053_147"/>
<dbReference type="EMBL" id="CP012023">
    <property type="protein sequence ID" value="ALI54097.1"/>
    <property type="molecule type" value="Genomic_DNA"/>
</dbReference>
<dbReference type="InterPro" id="IPR038180">
    <property type="entry name" value="FlgT_N_sf"/>
</dbReference>
<accession>A0A0N9ZCY4</accession>
<dbReference type="KEGG" id="cmar:IMCC12053_147"/>
<gene>
    <name evidence="1" type="ORF">IMCC12053_147</name>
</gene>